<dbReference type="RefSeq" id="XP_033539150.1">
    <property type="nucleotide sequence ID" value="XM_033674479.1"/>
</dbReference>
<proteinExistence type="predicted"/>
<gene>
    <name evidence="1 3" type="ORF">P152DRAFT_21972</name>
</gene>
<name>A0A6G1GI12_9PEZI</name>
<dbReference type="Proteomes" id="UP000504638">
    <property type="component" value="Unplaced"/>
</dbReference>
<evidence type="ECO:0000313" key="3">
    <source>
        <dbReference type="RefSeq" id="XP_033539150.1"/>
    </source>
</evidence>
<sequence length="206" mass="23626">MDTGVLGSKVSHSMSHGCIRHTYLYHDHDRHERSRVKASSLSSSSHFYNLLPFDPALSHDRTRRSTHGGPSKSIEYPASAFWSVVEEHMAATVRVRDFQGICGIAVFFSTCFSYTQWQSYFVEDLSIQEHYTLYRYLMVLLLSRPRRWRHLIQSIIHCNASFGLIVSYGSLISSTIRLSLHELQRLPAGAISTGPTVRHPLETEWR</sequence>
<evidence type="ECO:0000313" key="2">
    <source>
        <dbReference type="Proteomes" id="UP000504638"/>
    </source>
</evidence>
<dbReference type="EMBL" id="ML975149">
    <property type="protein sequence ID" value="KAF1817519.1"/>
    <property type="molecule type" value="Genomic_DNA"/>
</dbReference>
<reference evidence="3" key="3">
    <citation type="submission" date="2025-04" db="UniProtKB">
        <authorList>
            <consortium name="RefSeq"/>
        </authorList>
    </citation>
    <scope>IDENTIFICATION</scope>
    <source>
        <strain evidence="3">CBS 781.70</strain>
    </source>
</reference>
<protein>
    <submittedName>
        <fullName evidence="1 3">Uncharacterized protein</fullName>
    </submittedName>
</protein>
<organism evidence="1">
    <name type="scientific">Eremomyces bilateralis CBS 781.70</name>
    <dbReference type="NCBI Taxonomy" id="1392243"/>
    <lineage>
        <taxon>Eukaryota</taxon>
        <taxon>Fungi</taxon>
        <taxon>Dikarya</taxon>
        <taxon>Ascomycota</taxon>
        <taxon>Pezizomycotina</taxon>
        <taxon>Dothideomycetes</taxon>
        <taxon>Dothideomycetes incertae sedis</taxon>
        <taxon>Eremomycetales</taxon>
        <taxon>Eremomycetaceae</taxon>
        <taxon>Eremomyces</taxon>
    </lineage>
</organism>
<evidence type="ECO:0000313" key="1">
    <source>
        <dbReference type="EMBL" id="KAF1817519.1"/>
    </source>
</evidence>
<keyword evidence="2" id="KW-1185">Reference proteome</keyword>
<reference evidence="3" key="2">
    <citation type="submission" date="2020-04" db="EMBL/GenBank/DDBJ databases">
        <authorList>
            <consortium name="NCBI Genome Project"/>
        </authorList>
    </citation>
    <scope>NUCLEOTIDE SEQUENCE</scope>
    <source>
        <strain evidence="3">CBS 781.70</strain>
    </source>
</reference>
<accession>A0A6G1GI12</accession>
<dbReference type="GeneID" id="54415049"/>
<dbReference type="AlphaFoldDB" id="A0A6G1GI12"/>
<reference evidence="1 3" key="1">
    <citation type="submission" date="2020-01" db="EMBL/GenBank/DDBJ databases">
        <authorList>
            <consortium name="DOE Joint Genome Institute"/>
            <person name="Haridas S."/>
            <person name="Albert R."/>
            <person name="Binder M."/>
            <person name="Bloem J."/>
            <person name="Labutti K."/>
            <person name="Salamov A."/>
            <person name="Andreopoulos B."/>
            <person name="Baker S.E."/>
            <person name="Barry K."/>
            <person name="Bills G."/>
            <person name="Bluhm B.H."/>
            <person name="Cannon C."/>
            <person name="Castanera R."/>
            <person name="Culley D.E."/>
            <person name="Daum C."/>
            <person name="Ezra D."/>
            <person name="Gonzalez J.B."/>
            <person name="Henrissat B."/>
            <person name="Kuo A."/>
            <person name="Liang C."/>
            <person name="Lipzen A."/>
            <person name="Lutzoni F."/>
            <person name="Magnuson J."/>
            <person name="Mondo S."/>
            <person name="Nolan M."/>
            <person name="Ohm R."/>
            <person name="Pangilinan J."/>
            <person name="Park H.-J."/>
            <person name="Ramirez L."/>
            <person name="Alfaro M."/>
            <person name="Sun H."/>
            <person name="Tritt A."/>
            <person name="Yoshinaga Y."/>
            <person name="Zwiers L.-H."/>
            <person name="Turgeon B.G."/>
            <person name="Goodwin S.B."/>
            <person name="Spatafora J.W."/>
            <person name="Crous P.W."/>
            <person name="Grigoriev I.V."/>
        </authorList>
    </citation>
    <scope>NUCLEOTIDE SEQUENCE</scope>
    <source>
        <strain evidence="1 3">CBS 781.70</strain>
    </source>
</reference>